<accession>A0ABV8S277</accession>
<sequence length="154" mass="16721">MPLLLIPLLIGALLFGAFRLYANVAGRFGAWAGACAVLAAAAILVGLAVYAVHRHRRYHGKTVGGRRVLELSGDWGRLTLDAGQKHGRLALGDQEARFIFADIAGVSRTQAQGGHGLVLQLRHDARGEWRIPMADGRQARRWARILALAADQRL</sequence>
<evidence type="ECO:0000313" key="3">
    <source>
        <dbReference type="Proteomes" id="UP001595756"/>
    </source>
</evidence>
<protein>
    <submittedName>
        <fullName evidence="2">Uncharacterized protein</fullName>
    </submittedName>
</protein>
<name>A0ABV8S277_9BURK</name>
<dbReference type="Proteomes" id="UP001595756">
    <property type="component" value="Unassembled WGS sequence"/>
</dbReference>
<comment type="caution">
    <text evidence="2">The sequence shown here is derived from an EMBL/GenBank/DDBJ whole genome shotgun (WGS) entry which is preliminary data.</text>
</comment>
<keyword evidence="1" id="KW-0472">Membrane</keyword>
<keyword evidence="1" id="KW-1133">Transmembrane helix</keyword>
<gene>
    <name evidence="2" type="ORF">ACFO0J_14210</name>
</gene>
<keyword evidence="1" id="KW-0812">Transmembrane</keyword>
<dbReference type="RefSeq" id="WP_376813750.1">
    <property type="nucleotide sequence ID" value="NZ_JBHSDY010000010.1"/>
</dbReference>
<feature type="transmembrane region" description="Helical" evidence="1">
    <location>
        <begin position="29"/>
        <end position="52"/>
    </location>
</feature>
<dbReference type="EMBL" id="JBHSDY010000010">
    <property type="protein sequence ID" value="MFC4299197.1"/>
    <property type="molecule type" value="Genomic_DNA"/>
</dbReference>
<evidence type="ECO:0000256" key="1">
    <source>
        <dbReference type="SAM" id="Phobius"/>
    </source>
</evidence>
<organism evidence="2 3">
    <name type="scientific">Castellaniella hirudinis</name>
    <dbReference type="NCBI Taxonomy" id="1144617"/>
    <lineage>
        <taxon>Bacteria</taxon>
        <taxon>Pseudomonadati</taxon>
        <taxon>Pseudomonadota</taxon>
        <taxon>Betaproteobacteria</taxon>
        <taxon>Burkholderiales</taxon>
        <taxon>Alcaligenaceae</taxon>
        <taxon>Castellaniella</taxon>
    </lineage>
</organism>
<proteinExistence type="predicted"/>
<reference evidence="3" key="1">
    <citation type="journal article" date="2019" name="Int. J. Syst. Evol. Microbiol.">
        <title>The Global Catalogue of Microorganisms (GCM) 10K type strain sequencing project: providing services to taxonomists for standard genome sequencing and annotation.</title>
        <authorList>
            <consortium name="The Broad Institute Genomics Platform"/>
            <consortium name="The Broad Institute Genome Sequencing Center for Infectious Disease"/>
            <person name="Wu L."/>
            <person name="Ma J."/>
        </authorList>
    </citation>
    <scope>NUCLEOTIDE SEQUENCE [LARGE SCALE GENOMIC DNA]</scope>
    <source>
        <strain evidence="3">CGMCC 1.19029</strain>
    </source>
</reference>
<evidence type="ECO:0000313" key="2">
    <source>
        <dbReference type="EMBL" id="MFC4299197.1"/>
    </source>
</evidence>
<keyword evidence="3" id="KW-1185">Reference proteome</keyword>